<gene>
    <name evidence="6" type="ORF">OnM2_029085</name>
</gene>
<keyword evidence="7" id="KW-1185">Reference proteome</keyword>
<dbReference type="InterPro" id="IPR016160">
    <property type="entry name" value="Ald_DH_CS_CYS"/>
</dbReference>
<dbReference type="OrthoDB" id="310895at2759"/>
<dbReference type="GO" id="GO:0004491">
    <property type="term" value="F:methylmalonate-semialdehyde dehydrogenase (acylating, NAD) activity"/>
    <property type="evidence" value="ECO:0007669"/>
    <property type="project" value="UniProtKB-EC"/>
</dbReference>
<dbReference type="Proteomes" id="UP000286134">
    <property type="component" value="Unassembled WGS sequence"/>
</dbReference>
<feature type="domain" description="Aldehyde dehydrogenase" evidence="5">
    <location>
        <begin position="68"/>
        <end position="533"/>
    </location>
</feature>
<evidence type="ECO:0000256" key="4">
    <source>
        <dbReference type="ARBA" id="ARBA00023027"/>
    </source>
</evidence>
<dbReference type="NCBIfam" id="TIGR01722">
    <property type="entry name" value="MMSDH"/>
    <property type="match status" value="1"/>
</dbReference>
<dbReference type="AlphaFoldDB" id="A0A420HZQ2"/>
<dbReference type="CDD" id="cd07085">
    <property type="entry name" value="ALDH_F6_MMSDH"/>
    <property type="match status" value="1"/>
</dbReference>
<comment type="similarity">
    <text evidence="1">Belongs to the aldehyde dehydrogenase family.</text>
</comment>
<dbReference type="GO" id="GO:0006210">
    <property type="term" value="P:thymine catabolic process"/>
    <property type="evidence" value="ECO:0007669"/>
    <property type="project" value="TreeGrafter"/>
</dbReference>
<dbReference type="GO" id="GO:0005739">
    <property type="term" value="C:mitochondrion"/>
    <property type="evidence" value="ECO:0007669"/>
    <property type="project" value="TreeGrafter"/>
</dbReference>
<keyword evidence="4" id="KW-0520">NAD</keyword>
<dbReference type="GO" id="GO:0006574">
    <property type="term" value="P:L-valine catabolic process"/>
    <property type="evidence" value="ECO:0007669"/>
    <property type="project" value="TreeGrafter"/>
</dbReference>
<dbReference type="SUPFAM" id="SSF53720">
    <property type="entry name" value="ALDH-like"/>
    <property type="match status" value="1"/>
</dbReference>
<dbReference type="PANTHER" id="PTHR43866">
    <property type="entry name" value="MALONATE-SEMIALDEHYDE DEHYDROGENASE"/>
    <property type="match status" value="1"/>
</dbReference>
<comment type="caution">
    <text evidence="6">The sequence shown here is derived from an EMBL/GenBank/DDBJ whole genome shotgun (WGS) entry which is preliminary data.</text>
</comment>
<dbReference type="InterPro" id="IPR016162">
    <property type="entry name" value="Ald_DH_N"/>
</dbReference>
<protein>
    <recommendedName>
        <fullName evidence="2">methylmalonate-semialdehyde dehydrogenase (CoA acylating)</fullName>
        <ecNumber evidence="2">1.2.1.27</ecNumber>
    </recommendedName>
</protein>
<evidence type="ECO:0000259" key="5">
    <source>
        <dbReference type="Pfam" id="PF00171"/>
    </source>
</evidence>
<keyword evidence="3" id="KW-0560">Oxidoreductase</keyword>
<evidence type="ECO:0000313" key="7">
    <source>
        <dbReference type="Proteomes" id="UP000286134"/>
    </source>
</evidence>
<dbReference type="InterPro" id="IPR016161">
    <property type="entry name" value="Ald_DH/histidinol_DH"/>
</dbReference>
<dbReference type="STRING" id="212602.A0A420HZQ2"/>
<dbReference type="PANTHER" id="PTHR43866:SF3">
    <property type="entry name" value="METHYLMALONATE-SEMIALDEHYDE DEHYDROGENASE [ACYLATING], MITOCHONDRIAL"/>
    <property type="match status" value="1"/>
</dbReference>
<dbReference type="Gene3D" id="3.40.605.10">
    <property type="entry name" value="Aldehyde Dehydrogenase, Chain A, domain 1"/>
    <property type="match status" value="1"/>
</dbReference>
<accession>A0A420HZQ2</accession>
<dbReference type="EC" id="1.2.1.27" evidence="2"/>
<dbReference type="InterPro" id="IPR015590">
    <property type="entry name" value="Aldehyde_DH_dom"/>
</dbReference>
<name>A0A420HZQ2_9PEZI</name>
<dbReference type="PROSITE" id="PS00070">
    <property type="entry name" value="ALDEHYDE_DEHYDR_CYS"/>
    <property type="match status" value="1"/>
</dbReference>
<dbReference type="EMBL" id="MCFK01002963">
    <property type="protein sequence ID" value="RKF62905.1"/>
    <property type="molecule type" value="Genomic_DNA"/>
</dbReference>
<dbReference type="FunFam" id="3.40.605.10:FF:000003">
    <property type="entry name" value="Methylmalonate-semialdehyde dehydrogenase [acylating]"/>
    <property type="match status" value="1"/>
</dbReference>
<dbReference type="FunFam" id="3.40.309.10:FF:000002">
    <property type="entry name" value="Methylmalonate-semialdehyde dehydrogenase (Acylating)"/>
    <property type="match status" value="1"/>
</dbReference>
<dbReference type="Pfam" id="PF00171">
    <property type="entry name" value="Aldedh"/>
    <property type="match status" value="1"/>
</dbReference>
<evidence type="ECO:0000256" key="3">
    <source>
        <dbReference type="ARBA" id="ARBA00023002"/>
    </source>
</evidence>
<dbReference type="InterPro" id="IPR010061">
    <property type="entry name" value="MeMal-semiAld_DH"/>
</dbReference>
<dbReference type="Gene3D" id="3.40.309.10">
    <property type="entry name" value="Aldehyde Dehydrogenase, Chain A, domain 2"/>
    <property type="match status" value="1"/>
</dbReference>
<evidence type="ECO:0000313" key="6">
    <source>
        <dbReference type="EMBL" id="RKF62905.1"/>
    </source>
</evidence>
<dbReference type="InterPro" id="IPR016163">
    <property type="entry name" value="Ald_DH_C"/>
</dbReference>
<reference evidence="6 7" key="1">
    <citation type="journal article" date="2018" name="BMC Genomics">
        <title>Comparative genome analyses reveal sequence features reflecting distinct modes of host-adaptation between dicot and monocot powdery mildew.</title>
        <authorList>
            <person name="Wu Y."/>
            <person name="Ma X."/>
            <person name="Pan Z."/>
            <person name="Kale S.D."/>
            <person name="Song Y."/>
            <person name="King H."/>
            <person name="Zhang Q."/>
            <person name="Presley C."/>
            <person name="Deng X."/>
            <person name="Wei C.I."/>
            <person name="Xiao S."/>
        </authorList>
    </citation>
    <scope>NUCLEOTIDE SEQUENCE [LARGE SCALE GENOMIC DNA]</scope>
    <source>
        <strain evidence="6">UMSG2</strain>
    </source>
</reference>
<sequence>MVSNHLSSISRRSSLGISRPPLAKLSYVSIKRFIFTPASLPYTKVSYPTSHSIIENVKDTPWFIDNEFVKSESTQFFDVHDPATNNLVTRVPQNTDMELQASVNSAKKAFHKWKISSIMARQQIMFKFTQGIRDNWDRLAASITLEQGKTLSDAKADVFRGLQVAENSCNIPQQMVGEVLEVAKNMETKCYREPLGVVVAICPFNFPAMIPLWSIPIATATGNCLILKPSERDPGAAMILADIAREAGLPEGVLNIVHGTSKTVDFLINEPSIKAISFVGSNQAGEYIFANGSANGKRVQANLGAKNHAVTLPDADRQLALNSIVGAAFGAAGQRCMALSTLLMVGETQDWLADLVMLAKSLKVDGGFEREADMGPVISPDSKKRIEDLISSSEDEGATILLDGRDFKSDKYPRGNWVGPTIITNVKKHMKCYRQEIFGPVLLCLNVDSLGEAINLINANDYGNGVSLFTRSGAAAATFQKNIDVGQVGINVPIPVPLPMFSFTGNKKSVAGGGASNFYGKPGLNFYTQLKTVTSLWKDENITNKVAAVAMPTH</sequence>
<evidence type="ECO:0000256" key="2">
    <source>
        <dbReference type="ARBA" id="ARBA00013048"/>
    </source>
</evidence>
<evidence type="ECO:0000256" key="1">
    <source>
        <dbReference type="ARBA" id="ARBA00009986"/>
    </source>
</evidence>
<proteinExistence type="inferred from homology"/>
<organism evidence="6 7">
    <name type="scientific">Erysiphe neolycopersici</name>
    <dbReference type="NCBI Taxonomy" id="212602"/>
    <lineage>
        <taxon>Eukaryota</taxon>
        <taxon>Fungi</taxon>
        <taxon>Dikarya</taxon>
        <taxon>Ascomycota</taxon>
        <taxon>Pezizomycotina</taxon>
        <taxon>Leotiomycetes</taxon>
        <taxon>Erysiphales</taxon>
        <taxon>Erysiphaceae</taxon>
        <taxon>Erysiphe</taxon>
    </lineage>
</organism>